<gene>
    <name evidence="5" type="primary">tusD</name>
    <name evidence="5" type="ORF">KDN34_08745</name>
</gene>
<name>A0ABX7YPY0_9GAMM</name>
<evidence type="ECO:0000313" key="6">
    <source>
        <dbReference type="Proteomes" id="UP000679575"/>
    </source>
</evidence>
<dbReference type="NCBIfam" id="TIGR03012">
    <property type="entry name" value="sulf_tusD_dsrE"/>
    <property type="match status" value="1"/>
</dbReference>
<evidence type="ECO:0000256" key="2">
    <source>
        <dbReference type="ARBA" id="ARBA00007067"/>
    </source>
</evidence>
<organism evidence="5 6">
    <name type="scientific">Shewanella yunxiaonensis</name>
    <dbReference type="NCBI Taxonomy" id="2829809"/>
    <lineage>
        <taxon>Bacteria</taxon>
        <taxon>Pseudomonadati</taxon>
        <taxon>Pseudomonadota</taxon>
        <taxon>Gammaproteobacteria</taxon>
        <taxon>Alteromonadales</taxon>
        <taxon>Shewanellaceae</taxon>
        <taxon>Shewanella</taxon>
    </lineage>
</organism>
<dbReference type="InterPro" id="IPR003787">
    <property type="entry name" value="Sulphur_relay_DsrE/F-like"/>
</dbReference>
<dbReference type="PANTHER" id="PTHR34874:SF3">
    <property type="entry name" value="SULFURTRANSFERASE TUSD"/>
    <property type="match status" value="1"/>
</dbReference>
<dbReference type="PANTHER" id="PTHR34874">
    <property type="entry name" value="PROTEIN YCHN"/>
    <property type="match status" value="1"/>
</dbReference>
<keyword evidence="4" id="KW-0808">Transferase</keyword>
<keyword evidence="3" id="KW-0963">Cytoplasm</keyword>
<proteinExistence type="inferred from homology"/>
<dbReference type="InterPro" id="IPR027396">
    <property type="entry name" value="DsrEFH-like"/>
</dbReference>
<evidence type="ECO:0000256" key="4">
    <source>
        <dbReference type="ARBA" id="ARBA00022679"/>
    </source>
</evidence>
<reference evidence="5 6" key="1">
    <citation type="submission" date="2021-04" db="EMBL/GenBank/DDBJ databases">
        <title>Novel species identification of genus Shewanella.</title>
        <authorList>
            <person name="Liu G."/>
        </authorList>
    </citation>
    <scope>NUCLEOTIDE SEQUENCE [LARGE SCALE GENOMIC DNA]</scope>
    <source>
        <strain evidence="5 6">FJAT-54481</strain>
    </source>
</reference>
<evidence type="ECO:0000256" key="1">
    <source>
        <dbReference type="ARBA" id="ARBA00004496"/>
    </source>
</evidence>
<dbReference type="Pfam" id="PF02635">
    <property type="entry name" value="DsrE"/>
    <property type="match status" value="1"/>
</dbReference>
<protein>
    <submittedName>
        <fullName evidence="5">Sulfurtransferase complex subunit TusD</fullName>
    </submittedName>
</protein>
<accession>A0ABX7YPY0</accession>
<dbReference type="Gene3D" id="3.40.1260.10">
    <property type="entry name" value="DsrEFH-like"/>
    <property type="match status" value="1"/>
</dbReference>
<keyword evidence="6" id="KW-1185">Reference proteome</keyword>
<dbReference type="SUPFAM" id="SSF75169">
    <property type="entry name" value="DsrEFH-like"/>
    <property type="match status" value="1"/>
</dbReference>
<comment type="subcellular location">
    <subcellularLocation>
        <location evidence="1">Cytoplasm</location>
    </subcellularLocation>
</comment>
<dbReference type="InterPro" id="IPR017463">
    <property type="entry name" value="Sulphur_relay_TusD/DsrE"/>
</dbReference>
<evidence type="ECO:0000256" key="3">
    <source>
        <dbReference type="ARBA" id="ARBA00022490"/>
    </source>
</evidence>
<dbReference type="NCBIfam" id="NF001237">
    <property type="entry name" value="PRK00207.1"/>
    <property type="match status" value="1"/>
</dbReference>
<sequence>MSKFIILVTGQVYGPASGWHAYQFTKTALETGHDIHCVFFFRDGVTQSNALVSPASDETDLVRLWQSLAEQYQLSLVNCVSAAWRRGVISLEDAQENGISNSNLAAGFIMGGLGELVAGIEQSTRMVRF</sequence>
<comment type="similarity">
    <text evidence="2">Belongs to the DsrE/TusD family.</text>
</comment>
<evidence type="ECO:0000313" key="5">
    <source>
        <dbReference type="EMBL" id="QUN04381.1"/>
    </source>
</evidence>
<dbReference type="EMBL" id="CP073587">
    <property type="protein sequence ID" value="QUN04381.1"/>
    <property type="molecule type" value="Genomic_DNA"/>
</dbReference>
<dbReference type="Proteomes" id="UP000679575">
    <property type="component" value="Chromosome"/>
</dbReference>
<dbReference type="RefSeq" id="WP_212593438.1">
    <property type="nucleotide sequence ID" value="NZ_CP073587.1"/>
</dbReference>